<sequence length="141" mass="14707">MKNEDALIAMAREARARAHAPYSNFLVGCAVESTDGRIAVGANMENACYRLGVCAEQSALTAAQQAFGLENVARIAIVGGHRSDTEGGNGAITPCGGCRQAIAEAAQLAKSNTRIICCDAAGEDRLHTDISTLLPNAFILE</sequence>
<evidence type="ECO:0000313" key="6">
    <source>
        <dbReference type="EMBL" id="KLI62853.1"/>
    </source>
</evidence>
<dbReference type="InterPro" id="IPR050202">
    <property type="entry name" value="Cyt/Deoxycyt_deaminase"/>
</dbReference>
<proteinExistence type="inferred from homology"/>
<dbReference type="NCBIfam" id="NF004064">
    <property type="entry name" value="PRK05578.1"/>
    <property type="match status" value="1"/>
</dbReference>
<dbReference type="GO" id="GO:0072527">
    <property type="term" value="P:pyrimidine-containing compound metabolic process"/>
    <property type="evidence" value="ECO:0007669"/>
    <property type="project" value="UniProtKB-ARBA"/>
</dbReference>
<dbReference type="GO" id="GO:0004126">
    <property type="term" value="F:cytidine deaminase activity"/>
    <property type="evidence" value="ECO:0007669"/>
    <property type="project" value="UniProtKB-ARBA"/>
</dbReference>
<dbReference type="PATRIC" id="fig|874156.12.peg.2526"/>
<dbReference type="CDD" id="cd01283">
    <property type="entry name" value="cytidine_deaminase"/>
    <property type="match status" value="1"/>
</dbReference>
<evidence type="ECO:0000259" key="5">
    <source>
        <dbReference type="PROSITE" id="PS51747"/>
    </source>
</evidence>
<gene>
    <name evidence="6" type="ORF">AAV99_12280</name>
</gene>
<comment type="similarity">
    <text evidence="1">Belongs to the cytidine and deoxycytidylate deaminase family.</text>
</comment>
<dbReference type="PANTHER" id="PTHR11644:SF2">
    <property type="entry name" value="CYTIDINE DEAMINASE"/>
    <property type="match status" value="1"/>
</dbReference>
<evidence type="ECO:0000256" key="2">
    <source>
        <dbReference type="ARBA" id="ARBA00022723"/>
    </source>
</evidence>
<keyword evidence="2" id="KW-0479">Metal-binding</keyword>
<dbReference type="PROSITE" id="PS51747">
    <property type="entry name" value="CYT_DCMP_DEAMINASES_2"/>
    <property type="match status" value="1"/>
</dbReference>
<dbReference type="PROSITE" id="PS00903">
    <property type="entry name" value="CYT_DCMP_DEAMINASES_1"/>
    <property type="match status" value="1"/>
</dbReference>
<dbReference type="GO" id="GO:0055086">
    <property type="term" value="P:nucleobase-containing small molecule metabolic process"/>
    <property type="evidence" value="ECO:0007669"/>
    <property type="project" value="UniProtKB-ARBA"/>
</dbReference>
<dbReference type="Proteomes" id="UP000053455">
    <property type="component" value="Unassembled WGS sequence"/>
</dbReference>
<dbReference type="InterPro" id="IPR002125">
    <property type="entry name" value="CMP_dCMP_dom"/>
</dbReference>
<feature type="domain" description="CMP/dCMP-type deaminase" evidence="5">
    <location>
        <begin position="2"/>
        <end position="141"/>
    </location>
</feature>
<name>A0A0H0XJV5_9SPHN</name>
<dbReference type="AlphaFoldDB" id="A0A0H0XJV5"/>
<dbReference type="PROSITE" id="PS51257">
    <property type="entry name" value="PROKAR_LIPOPROTEIN"/>
    <property type="match status" value="1"/>
</dbReference>
<protein>
    <recommendedName>
        <fullName evidence="5">CMP/dCMP-type deaminase domain-containing protein</fullName>
    </recommendedName>
</protein>
<dbReference type="SUPFAM" id="SSF53927">
    <property type="entry name" value="Cytidine deaminase-like"/>
    <property type="match status" value="1"/>
</dbReference>
<keyword evidence="4" id="KW-0862">Zinc</keyword>
<organism evidence="6 7">
    <name type="scientific">Aurantiacibacter marinus</name>
    <dbReference type="NCBI Taxonomy" id="874156"/>
    <lineage>
        <taxon>Bacteria</taxon>
        <taxon>Pseudomonadati</taxon>
        <taxon>Pseudomonadota</taxon>
        <taxon>Alphaproteobacteria</taxon>
        <taxon>Sphingomonadales</taxon>
        <taxon>Erythrobacteraceae</taxon>
        <taxon>Aurantiacibacter</taxon>
    </lineage>
</organism>
<keyword evidence="3" id="KW-0378">Hydrolase</keyword>
<dbReference type="EMBL" id="LBHU01000004">
    <property type="protein sequence ID" value="KLI62853.1"/>
    <property type="molecule type" value="Genomic_DNA"/>
</dbReference>
<accession>A0A0H0XJV5</accession>
<evidence type="ECO:0000256" key="3">
    <source>
        <dbReference type="ARBA" id="ARBA00022801"/>
    </source>
</evidence>
<dbReference type="PANTHER" id="PTHR11644">
    <property type="entry name" value="CYTIDINE DEAMINASE"/>
    <property type="match status" value="1"/>
</dbReference>
<dbReference type="GO" id="GO:0008270">
    <property type="term" value="F:zinc ion binding"/>
    <property type="evidence" value="ECO:0007669"/>
    <property type="project" value="InterPro"/>
</dbReference>
<dbReference type="InterPro" id="IPR016193">
    <property type="entry name" value="Cytidine_deaminase-like"/>
</dbReference>
<comment type="caution">
    <text evidence="6">The sequence shown here is derived from an EMBL/GenBank/DDBJ whole genome shotgun (WGS) entry which is preliminary data.</text>
</comment>
<dbReference type="InterPro" id="IPR016192">
    <property type="entry name" value="APOBEC/CMP_deaminase_Zn-bd"/>
</dbReference>
<dbReference type="GO" id="GO:0005829">
    <property type="term" value="C:cytosol"/>
    <property type="evidence" value="ECO:0007669"/>
    <property type="project" value="TreeGrafter"/>
</dbReference>
<dbReference type="OrthoDB" id="9795347at2"/>
<dbReference type="Pfam" id="PF00383">
    <property type="entry name" value="dCMP_cyt_deam_1"/>
    <property type="match status" value="1"/>
</dbReference>
<evidence type="ECO:0000256" key="1">
    <source>
        <dbReference type="ARBA" id="ARBA00006576"/>
    </source>
</evidence>
<reference evidence="6 7" key="1">
    <citation type="submission" date="2015-04" db="EMBL/GenBank/DDBJ databases">
        <title>The draft genome sequence of Erythrobacter marinus HWDM-33.</title>
        <authorList>
            <person name="Zhuang L."/>
            <person name="Liu Y."/>
            <person name="Shao Z."/>
        </authorList>
    </citation>
    <scope>NUCLEOTIDE SEQUENCE [LARGE SCALE GENOMIC DNA]</scope>
    <source>
        <strain evidence="6 7">HWDM-33</strain>
    </source>
</reference>
<dbReference type="RefSeq" id="WP_047094369.1">
    <property type="nucleotide sequence ID" value="NZ_LBHU01000004.1"/>
</dbReference>
<dbReference type="GO" id="GO:0042802">
    <property type="term" value="F:identical protein binding"/>
    <property type="evidence" value="ECO:0007669"/>
    <property type="project" value="UniProtKB-ARBA"/>
</dbReference>
<dbReference type="Gene3D" id="3.40.140.10">
    <property type="entry name" value="Cytidine Deaminase, domain 2"/>
    <property type="match status" value="1"/>
</dbReference>
<keyword evidence="7" id="KW-1185">Reference proteome</keyword>
<dbReference type="STRING" id="874156.GCA_001021555_02539"/>
<evidence type="ECO:0000256" key="4">
    <source>
        <dbReference type="ARBA" id="ARBA00022833"/>
    </source>
</evidence>
<evidence type="ECO:0000313" key="7">
    <source>
        <dbReference type="Proteomes" id="UP000053455"/>
    </source>
</evidence>